<organism evidence="1 2">
    <name type="scientific">Eubacterium callanderi</name>
    <dbReference type="NCBI Taxonomy" id="53442"/>
    <lineage>
        <taxon>Bacteria</taxon>
        <taxon>Bacillati</taxon>
        <taxon>Bacillota</taxon>
        <taxon>Clostridia</taxon>
        <taxon>Eubacteriales</taxon>
        <taxon>Eubacteriaceae</taxon>
        <taxon>Eubacterium</taxon>
    </lineage>
</organism>
<evidence type="ECO:0000313" key="2">
    <source>
        <dbReference type="Proteomes" id="UP000006873"/>
    </source>
</evidence>
<name>E3GP43_9FIRM</name>
<accession>E3GP43</accession>
<evidence type="ECO:0000313" key="1">
    <source>
        <dbReference type="EMBL" id="ADO37647.1"/>
    </source>
</evidence>
<dbReference type="AlphaFoldDB" id="E3GP43"/>
<keyword evidence="2" id="KW-1185">Reference proteome</keyword>
<dbReference type="Proteomes" id="UP000006873">
    <property type="component" value="Chromosome"/>
</dbReference>
<dbReference type="KEGG" id="elm:ELI_2666"/>
<dbReference type="EMBL" id="CP002273">
    <property type="protein sequence ID" value="ADO37647.1"/>
    <property type="molecule type" value="Genomic_DNA"/>
</dbReference>
<dbReference type="HOGENOM" id="CLU_3270214_0_0_9"/>
<gene>
    <name evidence="1" type="ordered locus">ELI_2666</name>
</gene>
<sequence length="41" mass="4373">MAAFLITLASAKGVMNLPSSNFHLKQFSALTLNQAFGFLTA</sequence>
<reference evidence="1 2" key="2">
    <citation type="journal article" date="2011" name="J. Bacteriol.">
        <title>Complete genome sequence of a carbon monoxide-utilizing acetogen, Eubacterium limosum KIST612.</title>
        <authorList>
            <person name="Roh H."/>
            <person name="Ko H.J."/>
            <person name="Kim D."/>
            <person name="Choi D.G."/>
            <person name="Park S."/>
            <person name="Kim S."/>
            <person name="Chang I.S."/>
            <person name="Choi I.G."/>
        </authorList>
    </citation>
    <scope>NUCLEOTIDE SEQUENCE [LARGE SCALE GENOMIC DNA]</scope>
    <source>
        <strain evidence="1 2">KIST612</strain>
    </source>
</reference>
<reference key="1">
    <citation type="submission" date="2010-09" db="EMBL/GenBank/DDBJ databases">
        <authorList>
            <person name="Roh H."/>
            <person name="Ko H.-J."/>
            <person name="Kim D."/>
            <person name="Choi D.G."/>
            <person name="Park S."/>
            <person name="Kim S."/>
            <person name="Kim K.H."/>
            <person name="Chang I.S."/>
            <person name="Choi I.-G."/>
        </authorList>
    </citation>
    <scope>NUCLEOTIDE SEQUENCE</scope>
    <source>
        <strain>KIST612</strain>
    </source>
</reference>
<proteinExistence type="predicted"/>
<protein>
    <submittedName>
        <fullName evidence="1">Uncharacterized protein</fullName>
    </submittedName>
</protein>